<dbReference type="Pfam" id="PF02875">
    <property type="entry name" value="Mur_ligase_C"/>
    <property type="match status" value="1"/>
</dbReference>
<sequence length="499" mass="53408">MKTLSCLLAEVTTRETRGPLDVEIHGIAYDSRKVAPGDLFACLPGTRTDGHRYIGEAVQRGAAALVVRPDGQAEVPSTSTASVVVVDDARQALAQIAAAYHDYPARRIALSGVTGTNGKTTITYLIDAVWRAAGRTTGVVGTLAYRIDDEIHEAGYTTPESPDLQAVLAEMVAAGVSHTAMEVSSHALDQRRVDGCRFQVAVFTNLTRDHLDYHGDAENYLEAKLRLFIDPELMPTTADRVNVINADDPASKRFTAAARGRLITYSIVGPADVCATDLVVDGGGTRFTLESPWGSRTVSLRLLGRFNANNALAALAATLWEGIDLDAAVSGLEAVEPITGRFQRVGSARPCTVVDYAHTPDGLEQALRTAREIARGRVIVVFGCGGDRDAGKRPIMGEIGSRLADACVITSDNPRSEQPEAIIDQIVAGIDPDRRGTCIVEPDRRRAIEAAIAQADADDLVLIAGKGHETYQIFADRTIRFDDREVAAEALAVAGGRRL</sequence>
<dbReference type="Gene3D" id="3.40.1390.10">
    <property type="entry name" value="MurE/MurF, N-terminal domain"/>
    <property type="match status" value="1"/>
</dbReference>
<feature type="binding site" evidence="7">
    <location>
        <position position="31"/>
    </location>
    <ligand>
        <name>UDP-N-acetyl-alpha-D-muramoyl-L-alanyl-D-glutamate</name>
        <dbReference type="ChEBI" id="CHEBI:83900"/>
    </ligand>
</feature>
<dbReference type="HAMAP" id="MF_00208">
    <property type="entry name" value="MurE"/>
    <property type="match status" value="1"/>
</dbReference>
<dbReference type="AlphaFoldDB" id="A0A0S7XI98"/>
<comment type="subcellular location">
    <subcellularLocation>
        <location evidence="7 8">Cytoplasm</location>
    </subcellularLocation>
</comment>
<dbReference type="EC" id="6.3.2.13" evidence="7"/>
<dbReference type="Gene3D" id="3.40.1190.10">
    <property type="entry name" value="Mur-like, catalytic domain"/>
    <property type="match status" value="1"/>
</dbReference>
<dbReference type="PATRIC" id="fig|1704032.3.peg.1062"/>
<evidence type="ECO:0000256" key="3">
    <source>
        <dbReference type="ARBA" id="ARBA00022960"/>
    </source>
</evidence>
<evidence type="ECO:0000313" key="12">
    <source>
        <dbReference type="EMBL" id="KPJ61979.1"/>
    </source>
</evidence>
<name>A0A0S7XI98_9BACT</name>
<feature type="binding site" evidence="7">
    <location>
        <begin position="157"/>
        <end position="158"/>
    </location>
    <ligand>
        <name>UDP-N-acetyl-alpha-D-muramoyl-L-alanyl-D-glutamate</name>
        <dbReference type="ChEBI" id="CHEBI:83900"/>
    </ligand>
</feature>
<feature type="domain" description="Mur ligase C-terminal" evidence="10">
    <location>
        <begin position="340"/>
        <end position="467"/>
    </location>
</feature>
<feature type="domain" description="Mur ligase central" evidence="11">
    <location>
        <begin position="113"/>
        <end position="317"/>
    </location>
</feature>
<feature type="binding site" evidence="7">
    <location>
        <position position="184"/>
    </location>
    <ligand>
        <name>UDP-N-acetyl-alpha-D-muramoyl-L-alanyl-D-glutamate</name>
        <dbReference type="ChEBI" id="CHEBI:83900"/>
    </ligand>
</feature>
<dbReference type="Pfam" id="PF01225">
    <property type="entry name" value="Mur_ligase"/>
    <property type="match status" value="1"/>
</dbReference>
<keyword evidence="4 7" id="KW-0573">Peptidoglycan synthesis</keyword>
<dbReference type="GO" id="GO:0071555">
    <property type="term" value="P:cell wall organization"/>
    <property type="evidence" value="ECO:0007669"/>
    <property type="project" value="UniProtKB-KW"/>
</dbReference>
<dbReference type="NCBIfam" id="NF001126">
    <property type="entry name" value="PRK00139.1-4"/>
    <property type="match status" value="1"/>
</dbReference>
<feature type="binding site" evidence="7">
    <location>
        <begin position="412"/>
        <end position="415"/>
    </location>
    <ligand>
        <name>meso-2,6-diaminopimelate</name>
        <dbReference type="ChEBI" id="CHEBI:57791"/>
    </ligand>
</feature>
<dbReference type="Proteomes" id="UP000052020">
    <property type="component" value="Unassembled WGS sequence"/>
</dbReference>
<evidence type="ECO:0000256" key="6">
    <source>
        <dbReference type="ARBA" id="ARBA00023316"/>
    </source>
</evidence>
<comment type="pathway">
    <text evidence="7 8">Cell wall biogenesis; peptidoglycan biosynthesis.</text>
</comment>
<dbReference type="GO" id="GO:0051301">
    <property type="term" value="P:cell division"/>
    <property type="evidence" value="ECO:0007669"/>
    <property type="project" value="UniProtKB-KW"/>
</dbReference>
<dbReference type="GO" id="GO:0005737">
    <property type="term" value="C:cytoplasm"/>
    <property type="evidence" value="ECO:0007669"/>
    <property type="project" value="UniProtKB-SubCell"/>
</dbReference>
<dbReference type="SUPFAM" id="SSF53244">
    <property type="entry name" value="MurD-like peptide ligases, peptide-binding domain"/>
    <property type="match status" value="1"/>
</dbReference>
<proteinExistence type="inferred from homology"/>
<feature type="binding site" evidence="7">
    <location>
        <position position="465"/>
    </location>
    <ligand>
        <name>meso-2,6-diaminopimelate</name>
        <dbReference type="ChEBI" id="CHEBI:57791"/>
    </ligand>
</feature>
<feature type="domain" description="Mur ligase N-terminal catalytic" evidence="9">
    <location>
        <begin position="23"/>
        <end position="101"/>
    </location>
</feature>
<keyword evidence="5 7" id="KW-0131">Cell cycle</keyword>
<dbReference type="PANTHER" id="PTHR23135:SF4">
    <property type="entry name" value="UDP-N-ACETYLMURAMOYL-L-ALANYL-D-GLUTAMATE--2,6-DIAMINOPIMELATE LIGASE MURE HOMOLOG, CHLOROPLASTIC"/>
    <property type="match status" value="1"/>
</dbReference>
<keyword evidence="3 7" id="KW-0133">Cell shape</keyword>
<dbReference type="GO" id="GO:0005524">
    <property type="term" value="F:ATP binding"/>
    <property type="evidence" value="ECO:0007669"/>
    <property type="project" value="UniProtKB-UniRule"/>
</dbReference>
<dbReference type="InterPro" id="IPR005761">
    <property type="entry name" value="UDP-N-AcMur-Glu-dNH2Pim_ligase"/>
</dbReference>
<feature type="binding site" evidence="7">
    <location>
        <position position="190"/>
    </location>
    <ligand>
        <name>UDP-N-acetyl-alpha-D-muramoyl-L-alanyl-D-glutamate</name>
        <dbReference type="ChEBI" id="CHEBI:83900"/>
    </ligand>
</feature>
<evidence type="ECO:0000259" key="10">
    <source>
        <dbReference type="Pfam" id="PF02875"/>
    </source>
</evidence>
<keyword evidence="7" id="KW-0067">ATP-binding</keyword>
<comment type="catalytic activity">
    <reaction evidence="7">
        <text>UDP-N-acetyl-alpha-D-muramoyl-L-alanyl-D-glutamate + meso-2,6-diaminopimelate + ATP = UDP-N-acetyl-alpha-D-muramoyl-L-alanyl-gamma-D-glutamyl-meso-2,6-diaminopimelate + ADP + phosphate + H(+)</text>
        <dbReference type="Rhea" id="RHEA:23676"/>
        <dbReference type="ChEBI" id="CHEBI:15378"/>
        <dbReference type="ChEBI" id="CHEBI:30616"/>
        <dbReference type="ChEBI" id="CHEBI:43474"/>
        <dbReference type="ChEBI" id="CHEBI:57791"/>
        <dbReference type="ChEBI" id="CHEBI:83900"/>
        <dbReference type="ChEBI" id="CHEBI:83905"/>
        <dbReference type="ChEBI" id="CHEBI:456216"/>
        <dbReference type="EC" id="6.3.2.13"/>
    </reaction>
</comment>
<comment type="function">
    <text evidence="7">Catalyzes the addition of meso-diaminopimelic acid to the nucleotide precursor UDP-N-acetylmuramoyl-L-alanyl-D-glutamate (UMAG) in the biosynthesis of bacterial cell-wall peptidoglycan.</text>
</comment>
<comment type="PTM">
    <text evidence="7">Carboxylation is probably crucial for Mg(2+) binding and, consequently, for the gamma-phosphate positioning of ATP.</text>
</comment>
<feature type="binding site" evidence="7">
    <location>
        <position position="469"/>
    </location>
    <ligand>
        <name>meso-2,6-diaminopimelate</name>
        <dbReference type="ChEBI" id="CHEBI:57791"/>
    </ligand>
</feature>
<dbReference type="InterPro" id="IPR000713">
    <property type="entry name" value="Mur_ligase_N"/>
</dbReference>
<feature type="binding site" evidence="7">
    <location>
        <position position="192"/>
    </location>
    <ligand>
        <name>UDP-N-acetyl-alpha-D-muramoyl-L-alanyl-D-glutamate</name>
        <dbReference type="ChEBI" id="CHEBI:83900"/>
    </ligand>
</feature>
<keyword evidence="7" id="KW-0963">Cytoplasm</keyword>
<evidence type="ECO:0000256" key="2">
    <source>
        <dbReference type="ARBA" id="ARBA00022618"/>
    </source>
</evidence>
<dbReference type="SUPFAM" id="SSF53623">
    <property type="entry name" value="MurD-like peptide ligases, catalytic domain"/>
    <property type="match status" value="1"/>
</dbReference>
<dbReference type="GO" id="GO:0008765">
    <property type="term" value="F:UDP-N-acetylmuramoylalanyl-D-glutamate-2,6-diaminopimelate ligase activity"/>
    <property type="evidence" value="ECO:0007669"/>
    <property type="project" value="UniProtKB-UniRule"/>
</dbReference>
<feature type="modified residue" description="N6-carboxylysine" evidence="7">
    <location>
        <position position="224"/>
    </location>
</feature>
<evidence type="ECO:0000256" key="7">
    <source>
        <dbReference type="HAMAP-Rule" id="MF_00208"/>
    </source>
</evidence>
<feature type="binding site" evidence="7">
    <location>
        <position position="388"/>
    </location>
    <ligand>
        <name>meso-2,6-diaminopimelate</name>
        <dbReference type="ChEBI" id="CHEBI:57791"/>
    </ligand>
</feature>
<dbReference type="SUPFAM" id="SSF63418">
    <property type="entry name" value="MurE/MurF N-terminal domain"/>
    <property type="match status" value="1"/>
</dbReference>
<feature type="binding site" evidence="7">
    <location>
        <begin position="115"/>
        <end position="121"/>
    </location>
    <ligand>
        <name>ATP</name>
        <dbReference type="ChEBI" id="CHEBI:30616"/>
    </ligand>
</feature>
<keyword evidence="6 7" id="KW-0961">Cell wall biogenesis/degradation</keyword>
<dbReference type="NCBIfam" id="NF001124">
    <property type="entry name" value="PRK00139.1-2"/>
    <property type="match status" value="1"/>
</dbReference>
<dbReference type="InterPro" id="IPR035911">
    <property type="entry name" value="MurE/MurF_N"/>
</dbReference>
<gene>
    <name evidence="7" type="primary">murE</name>
    <name evidence="12" type="ORF">AMK68_05475</name>
</gene>
<comment type="cofactor">
    <cofactor evidence="7">
        <name>Mg(2+)</name>
        <dbReference type="ChEBI" id="CHEBI:18420"/>
    </cofactor>
</comment>
<comment type="caution">
    <text evidence="7">Lacks conserved residue(s) required for the propagation of feature annotation.</text>
</comment>
<dbReference type="GO" id="GO:0000287">
    <property type="term" value="F:magnesium ion binding"/>
    <property type="evidence" value="ECO:0007669"/>
    <property type="project" value="UniProtKB-UniRule"/>
</dbReference>
<dbReference type="GO" id="GO:0008360">
    <property type="term" value="P:regulation of cell shape"/>
    <property type="evidence" value="ECO:0007669"/>
    <property type="project" value="UniProtKB-KW"/>
</dbReference>
<comment type="caution">
    <text evidence="12">The sequence shown here is derived from an EMBL/GenBank/DDBJ whole genome shotgun (WGS) entry which is preliminary data.</text>
</comment>
<dbReference type="InterPro" id="IPR036615">
    <property type="entry name" value="Mur_ligase_C_dom_sf"/>
</dbReference>
<evidence type="ECO:0000256" key="8">
    <source>
        <dbReference type="RuleBase" id="RU004135"/>
    </source>
</evidence>
<feature type="short sequence motif" description="Meso-diaminopimelate recognition motif" evidence="7">
    <location>
        <begin position="412"/>
        <end position="415"/>
    </location>
</feature>
<dbReference type="Gene3D" id="3.90.190.20">
    <property type="entry name" value="Mur ligase, C-terminal domain"/>
    <property type="match status" value="1"/>
</dbReference>
<keyword evidence="2 7" id="KW-0132">Cell division</keyword>
<dbReference type="InterPro" id="IPR013221">
    <property type="entry name" value="Mur_ligase_cen"/>
</dbReference>
<evidence type="ECO:0000313" key="13">
    <source>
        <dbReference type="Proteomes" id="UP000052020"/>
    </source>
</evidence>
<organism evidence="12 13">
    <name type="scientific">candidate division KD3-62 bacterium DG_56</name>
    <dbReference type="NCBI Taxonomy" id="1704032"/>
    <lineage>
        <taxon>Bacteria</taxon>
        <taxon>candidate division KD3-62</taxon>
    </lineage>
</organism>
<evidence type="ECO:0000256" key="4">
    <source>
        <dbReference type="ARBA" id="ARBA00022984"/>
    </source>
</evidence>
<dbReference type="UniPathway" id="UPA00219"/>
<reference evidence="12 13" key="1">
    <citation type="journal article" date="2015" name="Microbiome">
        <title>Genomic resolution of linkages in carbon, nitrogen, and sulfur cycling among widespread estuary sediment bacteria.</title>
        <authorList>
            <person name="Baker B.J."/>
            <person name="Lazar C.S."/>
            <person name="Teske A.P."/>
            <person name="Dick G.J."/>
        </authorList>
    </citation>
    <scope>NUCLEOTIDE SEQUENCE [LARGE SCALE GENOMIC DNA]</scope>
    <source>
        <strain evidence="12">DG_56</strain>
    </source>
</reference>
<dbReference type="InterPro" id="IPR004101">
    <property type="entry name" value="Mur_ligase_C"/>
</dbReference>
<dbReference type="PANTHER" id="PTHR23135">
    <property type="entry name" value="MUR LIGASE FAMILY MEMBER"/>
    <property type="match status" value="1"/>
</dbReference>
<evidence type="ECO:0000256" key="5">
    <source>
        <dbReference type="ARBA" id="ARBA00023306"/>
    </source>
</evidence>
<dbReference type="Pfam" id="PF08245">
    <property type="entry name" value="Mur_ligase_M"/>
    <property type="match status" value="1"/>
</dbReference>
<keyword evidence="7" id="KW-0547">Nucleotide-binding</keyword>
<dbReference type="GO" id="GO:0009252">
    <property type="term" value="P:peptidoglycan biosynthetic process"/>
    <property type="evidence" value="ECO:0007669"/>
    <property type="project" value="UniProtKB-UniRule"/>
</dbReference>
<evidence type="ECO:0000259" key="11">
    <source>
        <dbReference type="Pfam" id="PF08245"/>
    </source>
</evidence>
<comment type="similarity">
    <text evidence="1 7">Belongs to the MurCDEF family. MurE subfamily.</text>
</comment>
<accession>A0A0S7XI98</accession>
<dbReference type="NCBIfam" id="TIGR01085">
    <property type="entry name" value="murE"/>
    <property type="match status" value="1"/>
</dbReference>
<evidence type="ECO:0000256" key="1">
    <source>
        <dbReference type="ARBA" id="ARBA00005898"/>
    </source>
</evidence>
<dbReference type="InterPro" id="IPR036565">
    <property type="entry name" value="Mur-like_cat_sf"/>
</dbReference>
<keyword evidence="7" id="KW-0436">Ligase</keyword>
<dbReference type="EMBL" id="LIZY01000136">
    <property type="protein sequence ID" value="KPJ61979.1"/>
    <property type="molecule type" value="Genomic_DNA"/>
</dbReference>
<protein>
    <recommendedName>
        <fullName evidence="7">UDP-N-acetylmuramoyl-L-alanyl-D-glutamate--2,6-diaminopimelate ligase</fullName>
        <ecNumber evidence="7">6.3.2.13</ecNumber>
    </recommendedName>
    <alternativeName>
        <fullName evidence="7">Meso-A2pm-adding enzyme</fullName>
    </alternativeName>
    <alternativeName>
        <fullName evidence="7">Meso-diaminopimelate-adding enzyme</fullName>
    </alternativeName>
    <alternativeName>
        <fullName evidence="7">UDP-MurNAc-L-Ala-D-Glu:meso-diaminopimelate ligase</fullName>
    </alternativeName>
    <alternativeName>
        <fullName evidence="7">UDP-MurNAc-tripeptide synthetase</fullName>
    </alternativeName>
    <alternativeName>
        <fullName evidence="7">UDP-N-acetylmuramyl-tripeptide synthetase</fullName>
    </alternativeName>
</protein>
<keyword evidence="7" id="KW-0460">Magnesium</keyword>
<evidence type="ECO:0000259" key="9">
    <source>
        <dbReference type="Pfam" id="PF01225"/>
    </source>
</evidence>